<reference evidence="9 10" key="1">
    <citation type="submission" date="2018-01" db="EMBL/GenBank/DDBJ databases">
        <title>Genomic Sequence of Chromobacterium MWU13-2610 from wild cranberry bogs within the Cape Cod National Seashore.</title>
        <authorList>
            <person name="O'Hara-Hanley K."/>
            <person name="Soby S."/>
            <person name="Harrison A."/>
        </authorList>
    </citation>
    <scope>NUCLEOTIDE SEQUENCE [LARGE SCALE GENOMIC DNA]</scope>
    <source>
        <strain evidence="9 10">MWU13-2610</strain>
    </source>
</reference>
<feature type="domain" description="PpiC" evidence="8">
    <location>
        <begin position="294"/>
        <end position="392"/>
    </location>
</feature>
<keyword evidence="2 7" id="KW-0677">Repeat</keyword>
<dbReference type="PANTHER" id="PTHR47637:SF1">
    <property type="entry name" value="CHAPERONE SURA"/>
    <property type="match status" value="1"/>
</dbReference>
<dbReference type="GO" id="GO:0030288">
    <property type="term" value="C:outer membrane-bounded periplasmic space"/>
    <property type="evidence" value="ECO:0007669"/>
    <property type="project" value="InterPro"/>
</dbReference>
<gene>
    <name evidence="7" type="primary">surA</name>
    <name evidence="9" type="ORF">C2134_03165</name>
</gene>
<keyword evidence="3 7" id="KW-0574">Periplasm</keyword>
<keyword evidence="6 7" id="KW-0413">Isomerase</keyword>
<evidence type="ECO:0000256" key="1">
    <source>
        <dbReference type="ARBA" id="ARBA00022729"/>
    </source>
</evidence>
<comment type="subcellular location">
    <subcellularLocation>
        <location evidence="7">Periplasm</location>
    </subcellularLocation>
    <text evidence="7">Is capable of associating with the outer membrane.</text>
</comment>
<comment type="caution">
    <text evidence="9">The sequence shown here is derived from an EMBL/GenBank/DDBJ whole genome shotgun (WGS) entry which is preliminary data.</text>
</comment>
<comment type="function">
    <text evidence="7">Chaperone involved in the correct folding and assembly of outer membrane proteins. Recognizes specific patterns of aromatic residues and the orientation of their side chains, which are found more frequently in integral outer membrane proteins. May act in both early periplasmic and late outer membrane-associated steps of protein maturation.</text>
</comment>
<dbReference type="GO" id="GO:0051082">
    <property type="term" value="F:unfolded protein binding"/>
    <property type="evidence" value="ECO:0007669"/>
    <property type="project" value="UniProtKB-UniRule"/>
</dbReference>
<dbReference type="InterPro" id="IPR000297">
    <property type="entry name" value="PPIase_PpiC"/>
</dbReference>
<evidence type="ECO:0000313" key="9">
    <source>
        <dbReference type="EMBL" id="POB00002.1"/>
    </source>
</evidence>
<dbReference type="HAMAP" id="MF_01183">
    <property type="entry name" value="Chaperone_SurA"/>
    <property type="match status" value="1"/>
</dbReference>
<evidence type="ECO:0000259" key="8">
    <source>
        <dbReference type="PROSITE" id="PS50198"/>
    </source>
</evidence>
<sequence precursor="true">MTMKKTLLALLIACAAQTAPAAPAASASAPVAPLPVREVDRIVAVVNKNVITWQELQARVNEAIKQLEAQKVTPPARDVLQHQLLEQMITEEVQLQYAASGGLRIEESAIDQAIANLAKQNKLTEAGLKAQLARDGITMDRLRSDIRRELTISRLRDSEVASRVSVSDSEVEQVLKSAQSANRTEYHLASLLVSVPERADAKQIDQLSQKVHKAQAELNAGQPFAKVSAAYSDAPNALKGGDMGWRPATSLPLEFVQMLEQLKPGGYTDVIRTQQGFFIFQLQDKRSGGTPMLVEQYHARHILIRTNEAVSESDAKARIDQVRDRILRGAKFADMAKLYSEDGSNAKGGDLGWVNLGDLVPEFEKAMVALPIGQVSEPVRSPFGWHLILVEGKRNQDVSSDHEKMAVKQQIRARKMEQAYADWVRQLRDSAFVEEHLDDK</sequence>
<keyword evidence="10" id="KW-1185">Reference proteome</keyword>
<evidence type="ECO:0000256" key="6">
    <source>
        <dbReference type="ARBA" id="ARBA00023235"/>
    </source>
</evidence>
<dbReference type="SUPFAM" id="SSF109998">
    <property type="entry name" value="Triger factor/SurA peptide-binding domain-like"/>
    <property type="match status" value="1"/>
</dbReference>
<feature type="signal peptide" evidence="7">
    <location>
        <begin position="1"/>
        <end position="21"/>
    </location>
</feature>
<evidence type="ECO:0000256" key="7">
    <source>
        <dbReference type="HAMAP-Rule" id="MF_01183"/>
    </source>
</evidence>
<dbReference type="GO" id="GO:0042277">
    <property type="term" value="F:peptide binding"/>
    <property type="evidence" value="ECO:0007669"/>
    <property type="project" value="InterPro"/>
</dbReference>
<comment type="catalytic activity">
    <reaction evidence="7">
        <text>[protein]-peptidylproline (omega=180) = [protein]-peptidylproline (omega=0)</text>
        <dbReference type="Rhea" id="RHEA:16237"/>
        <dbReference type="Rhea" id="RHEA-COMP:10747"/>
        <dbReference type="Rhea" id="RHEA-COMP:10748"/>
        <dbReference type="ChEBI" id="CHEBI:83833"/>
        <dbReference type="ChEBI" id="CHEBI:83834"/>
        <dbReference type="EC" id="5.2.1.8"/>
    </reaction>
</comment>
<keyword evidence="4 7" id="KW-0697">Rotamase</keyword>
<dbReference type="Pfam" id="PF13616">
    <property type="entry name" value="Rotamase_3"/>
    <property type="match status" value="1"/>
</dbReference>
<dbReference type="AlphaFoldDB" id="A0A2K4MSC3"/>
<dbReference type="GO" id="GO:0003755">
    <property type="term" value="F:peptidyl-prolyl cis-trans isomerase activity"/>
    <property type="evidence" value="ECO:0007669"/>
    <property type="project" value="UniProtKB-UniRule"/>
</dbReference>
<comment type="domain">
    <text evidence="7">The PPIase activity resides only in the second parvulin domain. The N-terminal region and the C-terminal tail are necessary and sufficient for the chaperone activity of SurA. The PPIase activity is dispensable for SurA to function as a chaperone. The N-terminal region and the C-terminal tail are also required for porin recognition.</text>
</comment>
<protein>
    <recommendedName>
        <fullName evidence="7">Chaperone SurA</fullName>
    </recommendedName>
    <alternativeName>
        <fullName evidence="7">Peptidyl-prolyl cis-trans isomerase SurA</fullName>
        <shortName evidence="7">PPIase SurA</shortName>
        <ecNumber evidence="7">5.2.1.8</ecNumber>
    </alternativeName>
    <alternativeName>
        <fullName evidence="7">Rotamase SurA</fullName>
    </alternativeName>
</protein>
<keyword evidence="1 7" id="KW-0732">Signal</keyword>
<dbReference type="InterPro" id="IPR050280">
    <property type="entry name" value="OMP_Chaperone_SurA"/>
</dbReference>
<dbReference type="InterPro" id="IPR015391">
    <property type="entry name" value="SurA_N"/>
</dbReference>
<dbReference type="EMBL" id="PPTF01000014">
    <property type="protein sequence ID" value="POB00002.1"/>
    <property type="molecule type" value="Genomic_DNA"/>
</dbReference>
<name>A0A2K4MSC3_9NEIS</name>
<dbReference type="GO" id="GO:0043165">
    <property type="term" value="P:Gram-negative-bacterium-type cell outer membrane assembly"/>
    <property type="evidence" value="ECO:0007669"/>
    <property type="project" value="InterPro"/>
</dbReference>
<evidence type="ECO:0000256" key="2">
    <source>
        <dbReference type="ARBA" id="ARBA00022737"/>
    </source>
</evidence>
<evidence type="ECO:0000313" key="10">
    <source>
        <dbReference type="Proteomes" id="UP000236416"/>
    </source>
</evidence>
<dbReference type="InterPro" id="IPR027304">
    <property type="entry name" value="Trigger_fact/SurA_dom_sf"/>
</dbReference>
<evidence type="ECO:0000256" key="4">
    <source>
        <dbReference type="ARBA" id="ARBA00023110"/>
    </source>
</evidence>
<evidence type="ECO:0000256" key="3">
    <source>
        <dbReference type="ARBA" id="ARBA00022764"/>
    </source>
</evidence>
<dbReference type="Gene3D" id="1.10.4030.10">
    <property type="entry name" value="Porin chaperone SurA, peptide-binding domain"/>
    <property type="match status" value="1"/>
</dbReference>
<dbReference type="PANTHER" id="PTHR47637">
    <property type="entry name" value="CHAPERONE SURA"/>
    <property type="match status" value="1"/>
</dbReference>
<feature type="chain" id="PRO_5014481381" description="Chaperone SurA" evidence="7">
    <location>
        <begin position="22"/>
        <end position="440"/>
    </location>
</feature>
<evidence type="ECO:0000256" key="5">
    <source>
        <dbReference type="ARBA" id="ARBA00023186"/>
    </source>
</evidence>
<dbReference type="EC" id="5.2.1.8" evidence="7"/>
<organism evidence="9 10">
    <name type="scientific">Chromobacterium sinusclupearum</name>
    <dbReference type="NCBI Taxonomy" id="2077146"/>
    <lineage>
        <taxon>Bacteria</taxon>
        <taxon>Pseudomonadati</taxon>
        <taxon>Pseudomonadota</taxon>
        <taxon>Betaproteobacteria</taxon>
        <taxon>Neisseriales</taxon>
        <taxon>Chromobacteriaceae</taxon>
        <taxon>Chromobacterium</taxon>
    </lineage>
</organism>
<dbReference type="Pfam" id="PF09312">
    <property type="entry name" value="SurA_N"/>
    <property type="match status" value="1"/>
</dbReference>
<dbReference type="InterPro" id="IPR023034">
    <property type="entry name" value="PPIase_SurA"/>
</dbReference>
<dbReference type="Pfam" id="PF00639">
    <property type="entry name" value="Rotamase"/>
    <property type="match status" value="1"/>
</dbReference>
<dbReference type="Proteomes" id="UP000236416">
    <property type="component" value="Unassembled WGS sequence"/>
</dbReference>
<feature type="domain" description="PpiC" evidence="8">
    <location>
        <begin position="183"/>
        <end position="284"/>
    </location>
</feature>
<dbReference type="PROSITE" id="PS50198">
    <property type="entry name" value="PPIC_PPIASE_2"/>
    <property type="match status" value="2"/>
</dbReference>
<dbReference type="SUPFAM" id="SSF54534">
    <property type="entry name" value="FKBP-like"/>
    <property type="match status" value="2"/>
</dbReference>
<dbReference type="InterPro" id="IPR046357">
    <property type="entry name" value="PPIase_dom_sf"/>
</dbReference>
<dbReference type="GO" id="GO:0050821">
    <property type="term" value="P:protein stabilization"/>
    <property type="evidence" value="ECO:0007669"/>
    <property type="project" value="InterPro"/>
</dbReference>
<dbReference type="GO" id="GO:0006457">
    <property type="term" value="P:protein folding"/>
    <property type="evidence" value="ECO:0007669"/>
    <property type="project" value="UniProtKB-UniRule"/>
</dbReference>
<proteinExistence type="inferred from homology"/>
<keyword evidence="5 7" id="KW-0143">Chaperone</keyword>
<accession>A0A2K4MSC3</accession>
<dbReference type="Gene3D" id="3.10.50.40">
    <property type="match status" value="2"/>
</dbReference>